<feature type="region of interest" description="Disordered" evidence="6">
    <location>
        <begin position="89"/>
        <end position="193"/>
    </location>
</feature>
<evidence type="ECO:0000259" key="7">
    <source>
        <dbReference type="PROSITE" id="PS50171"/>
    </source>
</evidence>
<proteinExistence type="predicted"/>
<feature type="compositionally biased region" description="Gly residues" evidence="6">
    <location>
        <begin position="175"/>
        <end position="187"/>
    </location>
</feature>
<dbReference type="InterPro" id="IPR013085">
    <property type="entry name" value="U1-CZ_Znf_C2H2"/>
</dbReference>
<feature type="domain" description="Matrin-type" evidence="7">
    <location>
        <begin position="19"/>
        <end position="50"/>
    </location>
</feature>
<organism evidence="8 9">
    <name type="scientific">Coemansia biformis</name>
    <dbReference type="NCBI Taxonomy" id="1286918"/>
    <lineage>
        <taxon>Eukaryota</taxon>
        <taxon>Fungi</taxon>
        <taxon>Fungi incertae sedis</taxon>
        <taxon>Zoopagomycota</taxon>
        <taxon>Kickxellomycotina</taxon>
        <taxon>Kickxellomycetes</taxon>
        <taxon>Kickxellales</taxon>
        <taxon>Kickxellaceae</taxon>
        <taxon>Coemansia</taxon>
    </lineage>
</organism>
<dbReference type="InterPro" id="IPR003604">
    <property type="entry name" value="Matrin/U1-like-C_Znf_C2H2"/>
</dbReference>
<dbReference type="SMART" id="SM00451">
    <property type="entry name" value="ZnF_U1"/>
    <property type="match status" value="1"/>
</dbReference>
<dbReference type="Proteomes" id="UP001143981">
    <property type="component" value="Unassembled WGS sequence"/>
</dbReference>
<evidence type="ECO:0000256" key="4">
    <source>
        <dbReference type="ARBA" id="ARBA00022833"/>
    </source>
</evidence>
<dbReference type="GO" id="GO:0000398">
    <property type="term" value="P:mRNA splicing, via spliceosome"/>
    <property type="evidence" value="ECO:0007669"/>
    <property type="project" value="InterPro"/>
</dbReference>
<feature type="compositionally biased region" description="Basic and acidic residues" evidence="6">
    <location>
        <begin position="116"/>
        <end position="125"/>
    </location>
</feature>
<protein>
    <recommendedName>
        <fullName evidence="7">Matrin-type domain-containing protein</fullName>
    </recommendedName>
</protein>
<dbReference type="EMBL" id="JANBOI010000220">
    <property type="protein sequence ID" value="KAJ1732503.1"/>
    <property type="molecule type" value="Genomic_DNA"/>
</dbReference>
<keyword evidence="5" id="KW-0539">Nucleus</keyword>
<dbReference type="PROSITE" id="PS50171">
    <property type="entry name" value="ZF_MATRIN"/>
    <property type="match status" value="1"/>
</dbReference>
<evidence type="ECO:0000256" key="6">
    <source>
        <dbReference type="SAM" id="MobiDB-lite"/>
    </source>
</evidence>
<comment type="caution">
    <text evidence="8">The sequence shown here is derived from an EMBL/GenBank/DDBJ whole genome shotgun (WGS) entry which is preliminary data.</text>
</comment>
<keyword evidence="3" id="KW-0863">Zinc-finger</keyword>
<evidence type="ECO:0000256" key="2">
    <source>
        <dbReference type="ARBA" id="ARBA00022723"/>
    </source>
</evidence>
<evidence type="ECO:0000313" key="8">
    <source>
        <dbReference type="EMBL" id="KAJ1732503.1"/>
    </source>
</evidence>
<evidence type="ECO:0000313" key="9">
    <source>
        <dbReference type="Proteomes" id="UP001143981"/>
    </source>
</evidence>
<dbReference type="GO" id="GO:0003723">
    <property type="term" value="F:RNA binding"/>
    <property type="evidence" value="ECO:0007669"/>
    <property type="project" value="TreeGrafter"/>
</dbReference>
<evidence type="ECO:0000256" key="1">
    <source>
        <dbReference type="ARBA" id="ARBA00004123"/>
    </source>
</evidence>
<dbReference type="InterPro" id="IPR036236">
    <property type="entry name" value="Znf_C2H2_sf"/>
</dbReference>
<feature type="region of interest" description="Disordered" evidence="6">
    <location>
        <begin position="217"/>
        <end position="253"/>
    </location>
</feature>
<keyword evidence="4" id="KW-0862">Zinc</keyword>
<sequence>MSSSSPYQKKAPWDRSNKYWCKYCGIFVFDNRSSRSQHESGAKHRDNVQKYLRQIGKDAEAKSHAEAKLSAQLAKIEEAAAQSYLEDVGSGADAPLPAGTSATHGALATGATAGDVAERKAHDSDATGDAGAASDAPRSDRPAHMGVVGAWEVVEEPDDPQPQDGDDADDDEKAGGAGDQTGGGEPGILGLRGAELLDDEDGQAHLLEGFEIKEKTLEPAVGGPDADSNGAAVATFKKRRAPASRPTRKQRKV</sequence>
<feature type="compositionally biased region" description="Basic residues" evidence="6">
    <location>
        <begin position="236"/>
        <end position="253"/>
    </location>
</feature>
<dbReference type="InterPro" id="IPR000690">
    <property type="entry name" value="Matrin/U1-C_Znf_C2H2"/>
</dbReference>
<evidence type="ECO:0000256" key="5">
    <source>
        <dbReference type="ARBA" id="ARBA00023242"/>
    </source>
</evidence>
<dbReference type="InterPro" id="IPR040023">
    <property type="entry name" value="WBP4"/>
</dbReference>
<keyword evidence="9" id="KW-1185">Reference proteome</keyword>
<feature type="compositionally biased region" description="Low complexity" evidence="6">
    <location>
        <begin position="98"/>
        <end position="114"/>
    </location>
</feature>
<comment type="subcellular location">
    <subcellularLocation>
        <location evidence="1">Nucleus</location>
    </subcellularLocation>
</comment>
<dbReference type="GO" id="GO:0008270">
    <property type="term" value="F:zinc ion binding"/>
    <property type="evidence" value="ECO:0007669"/>
    <property type="project" value="UniProtKB-KW"/>
</dbReference>
<feature type="compositionally biased region" description="Acidic residues" evidence="6">
    <location>
        <begin position="153"/>
        <end position="172"/>
    </location>
</feature>
<dbReference type="GO" id="GO:0071011">
    <property type="term" value="C:precatalytic spliceosome"/>
    <property type="evidence" value="ECO:0007669"/>
    <property type="project" value="TreeGrafter"/>
</dbReference>
<dbReference type="PANTHER" id="PTHR13173:SF10">
    <property type="entry name" value="WW DOMAIN-BINDING PROTEIN 4"/>
    <property type="match status" value="1"/>
</dbReference>
<feature type="compositionally biased region" description="Basic and acidic residues" evidence="6">
    <location>
        <begin position="35"/>
        <end position="48"/>
    </location>
</feature>
<accession>A0A9W7YFT6</accession>
<name>A0A9W7YFT6_9FUNG</name>
<evidence type="ECO:0000256" key="3">
    <source>
        <dbReference type="ARBA" id="ARBA00022771"/>
    </source>
</evidence>
<dbReference type="OrthoDB" id="191651at2759"/>
<feature type="compositionally biased region" description="Low complexity" evidence="6">
    <location>
        <begin position="127"/>
        <end position="136"/>
    </location>
</feature>
<dbReference type="PANTHER" id="PTHR13173">
    <property type="entry name" value="WW DOMAIN BINDING PROTEIN 4"/>
    <property type="match status" value="1"/>
</dbReference>
<dbReference type="Pfam" id="PF06220">
    <property type="entry name" value="zf-U1"/>
    <property type="match status" value="1"/>
</dbReference>
<feature type="region of interest" description="Disordered" evidence="6">
    <location>
        <begin position="35"/>
        <end position="63"/>
    </location>
</feature>
<gene>
    <name evidence="8" type="ORF">LPJ61_002016</name>
</gene>
<reference evidence="8" key="1">
    <citation type="submission" date="2022-07" db="EMBL/GenBank/DDBJ databases">
        <title>Phylogenomic reconstructions and comparative analyses of Kickxellomycotina fungi.</title>
        <authorList>
            <person name="Reynolds N.K."/>
            <person name="Stajich J.E."/>
            <person name="Barry K."/>
            <person name="Grigoriev I.V."/>
            <person name="Crous P."/>
            <person name="Smith M.E."/>
        </authorList>
    </citation>
    <scope>NUCLEOTIDE SEQUENCE</scope>
    <source>
        <strain evidence="8">BCRC 34381</strain>
    </source>
</reference>
<keyword evidence="2" id="KW-0479">Metal-binding</keyword>
<dbReference type="SUPFAM" id="SSF57667">
    <property type="entry name" value="beta-beta-alpha zinc fingers"/>
    <property type="match status" value="1"/>
</dbReference>
<dbReference type="Gene3D" id="3.30.160.60">
    <property type="entry name" value="Classic Zinc Finger"/>
    <property type="match status" value="1"/>
</dbReference>
<dbReference type="AlphaFoldDB" id="A0A9W7YFT6"/>